<dbReference type="InterPro" id="IPR011766">
    <property type="entry name" value="TPP_enzyme_TPP-bd"/>
</dbReference>
<dbReference type="InterPro" id="IPR051479">
    <property type="entry name" value="PorB-like"/>
</dbReference>
<comment type="subunit">
    <text evidence="1">Heterodimer composed of an alpha and a beta subunit.</text>
</comment>
<dbReference type="EMBL" id="DSDY01000028">
    <property type="protein sequence ID" value="HDS10143.1"/>
    <property type="molecule type" value="Genomic_DNA"/>
</dbReference>
<reference evidence="7" key="1">
    <citation type="journal article" date="2020" name="mSystems">
        <title>Genome- and Community-Level Interaction Insights into Carbon Utilization and Element Cycling Functions of Hydrothermarchaeota in Hydrothermal Sediment.</title>
        <authorList>
            <person name="Zhou Z."/>
            <person name="Liu Y."/>
            <person name="Xu W."/>
            <person name="Pan J."/>
            <person name="Luo Z.H."/>
            <person name="Li M."/>
        </authorList>
    </citation>
    <scope>NUCLEOTIDE SEQUENCE [LARGE SCALE GENOMIC DNA]</scope>
    <source>
        <strain evidence="7">SpSt-123</strain>
    </source>
</reference>
<dbReference type="GO" id="GO:0030976">
    <property type="term" value="F:thiamine pyrophosphate binding"/>
    <property type="evidence" value="ECO:0007669"/>
    <property type="project" value="InterPro"/>
</dbReference>
<dbReference type="GO" id="GO:0018491">
    <property type="term" value="F:2-oxobutyrate synthase activity"/>
    <property type="evidence" value="ECO:0007669"/>
    <property type="project" value="UniProtKB-ARBA"/>
</dbReference>
<dbReference type="AlphaFoldDB" id="A0A7C1E4S0"/>
<evidence type="ECO:0000256" key="3">
    <source>
        <dbReference type="ARBA" id="ARBA00023002"/>
    </source>
</evidence>
<evidence type="ECO:0000256" key="5">
    <source>
        <dbReference type="SAM" id="Coils"/>
    </source>
</evidence>
<comment type="caution">
    <text evidence="7">The sequence shown here is derived from an EMBL/GenBank/DDBJ whole genome shotgun (WGS) entry which is preliminary data.</text>
</comment>
<proteinExistence type="predicted"/>
<evidence type="ECO:0000256" key="2">
    <source>
        <dbReference type="ARBA" id="ARBA00012691"/>
    </source>
</evidence>
<name>A0A7C1E4S0_9CREN</name>
<keyword evidence="7" id="KW-0670">Pyruvate</keyword>
<keyword evidence="3" id="KW-0560">Oxidoreductase</keyword>
<feature type="domain" description="Thiamine pyrophosphate enzyme TPP-binding" evidence="6">
    <location>
        <begin position="53"/>
        <end position="222"/>
    </location>
</feature>
<dbReference type="Gene3D" id="3.40.50.970">
    <property type="match status" value="2"/>
</dbReference>
<protein>
    <recommendedName>
        <fullName evidence="2">2-oxoacid oxidoreductase (ferredoxin)</fullName>
        <ecNumber evidence="2">1.2.7.11</ecNumber>
    </recommendedName>
</protein>
<keyword evidence="5" id="KW-0175">Coiled coil</keyword>
<dbReference type="PANTHER" id="PTHR42897:SF2">
    <property type="entry name" value="PYRUVATE SYNTHASE SUBUNIT PORB"/>
    <property type="match status" value="1"/>
</dbReference>
<comment type="catalytic activity">
    <reaction evidence="4">
        <text>a 2-oxocarboxylate + 2 oxidized [2Fe-2S]-[ferredoxin] + CoA = an acyl-CoA + 2 reduced [2Fe-2S]-[ferredoxin] + CO2 + H(+)</text>
        <dbReference type="Rhea" id="RHEA:42316"/>
        <dbReference type="Rhea" id="RHEA-COMP:10000"/>
        <dbReference type="Rhea" id="RHEA-COMP:10001"/>
        <dbReference type="ChEBI" id="CHEBI:15378"/>
        <dbReference type="ChEBI" id="CHEBI:16526"/>
        <dbReference type="ChEBI" id="CHEBI:33737"/>
        <dbReference type="ChEBI" id="CHEBI:33738"/>
        <dbReference type="ChEBI" id="CHEBI:35179"/>
        <dbReference type="ChEBI" id="CHEBI:57287"/>
        <dbReference type="ChEBI" id="CHEBI:58342"/>
        <dbReference type="EC" id="1.2.7.11"/>
    </reaction>
</comment>
<accession>A0A7C1E4S0</accession>
<dbReference type="InterPro" id="IPR029061">
    <property type="entry name" value="THDP-binding"/>
</dbReference>
<feature type="coiled-coil region" evidence="5">
    <location>
        <begin position="283"/>
        <end position="310"/>
    </location>
</feature>
<dbReference type="CDD" id="cd03376">
    <property type="entry name" value="TPP_PFOR_porB_like"/>
    <property type="match status" value="1"/>
</dbReference>
<dbReference type="SUPFAM" id="SSF52518">
    <property type="entry name" value="Thiamin diphosphate-binding fold (THDP-binding)"/>
    <property type="match status" value="1"/>
</dbReference>
<evidence type="ECO:0000256" key="4">
    <source>
        <dbReference type="ARBA" id="ARBA00048893"/>
    </source>
</evidence>
<dbReference type="Pfam" id="PF02775">
    <property type="entry name" value="TPP_enzyme_C"/>
    <property type="match status" value="1"/>
</dbReference>
<dbReference type="GO" id="GO:0019164">
    <property type="term" value="F:pyruvate synthase activity"/>
    <property type="evidence" value="ECO:0007669"/>
    <property type="project" value="UniProtKB-ARBA"/>
</dbReference>
<evidence type="ECO:0000256" key="1">
    <source>
        <dbReference type="ARBA" id="ARBA00011631"/>
    </source>
</evidence>
<organism evidence="7">
    <name type="scientific">Fervidicoccus fontis</name>
    <dbReference type="NCBI Taxonomy" id="683846"/>
    <lineage>
        <taxon>Archaea</taxon>
        <taxon>Thermoproteota</taxon>
        <taxon>Thermoprotei</taxon>
        <taxon>Fervidicoccales</taxon>
        <taxon>Fervidicoccaceae</taxon>
        <taxon>Fervidicoccus</taxon>
    </lineage>
</organism>
<dbReference type="PANTHER" id="PTHR42897">
    <property type="entry name" value="PYRUVATE SYNTHASE SUBUNIT PORB"/>
    <property type="match status" value="1"/>
</dbReference>
<gene>
    <name evidence="7" type="ORF">ENO04_00750</name>
</gene>
<evidence type="ECO:0000313" key="7">
    <source>
        <dbReference type="EMBL" id="HDS10143.1"/>
    </source>
</evidence>
<dbReference type="EC" id="1.2.7.11" evidence="2"/>
<evidence type="ECO:0000259" key="6">
    <source>
        <dbReference type="Pfam" id="PF02775"/>
    </source>
</evidence>
<sequence>MTVNIRIPRTVWDLPREDYFVGGHNLCAGCTAGTIVRNLLKVAGPNTIVVNATGCLEVSTSLFPFTSWKVPWIHIAFENAAAVASGVEAAIKVLKEKGKIDPNKKINIIAIGGDGGTFDIGLQALSGMLERGHNVLYVVYDNEAYMNTGIQRSGATPYKAWTTTTPVGTIMRGEWRDKKDIIGIALAHKVPYIATANPAFLLDMDKKFAKALQIDGPSLIHVLMACTTGWRFDPKLGIKISKLAVETAVWVNLEYNYGKLEVTTPIPKRKHVREYLKLQGRYSHLTEEEINDIQERINRKVEEINRAVGKEVIGPLA</sequence>